<feature type="compositionally biased region" description="Basic residues" evidence="1">
    <location>
        <begin position="65"/>
        <end position="74"/>
    </location>
</feature>
<name>A0ABQ9YKJ4_9EUKA</name>
<evidence type="ECO:0000313" key="3">
    <source>
        <dbReference type="Proteomes" id="UP001281761"/>
    </source>
</evidence>
<evidence type="ECO:0000313" key="2">
    <source>
        <dbReference type="EMBL" id="KAK2964270.1"/>
    </source>
</evidence>
<feature type="region of interest" description="Disordered" evidence="1">
    <location>
        <begin position="65"/>
        <end position="105"/>
    </location>
</feature>
<evidence type="ECO:0000256" key="1">
    <source>
        <dbReference type="SAM" id="MobiDB-lite"/>
    </source>
</evidence>
<dbReference type="EMBL" id="JARBJD010000003">
    <property type="protein sequence ID" value="KAK2964270.1"/>
    <property type="molecule type" value="Genomic_DNA"/>
</dbReference>
<accession>A0ABQ9YKJ4</accession>
<feature type="compositionally biased region" description="Basic residues" evidence="1">
    <location>
        <begin position="84"/>
        <end position="100"/>
    </location>
</feature>
<comment type="caution">
    <text evidence="2">The sequence shown here is derived from an EMBL/GenBank/DDBJ whole genome shotgun (WGS) entry which is preliminary data.</text>
</comment>
<dbReference type="Proteomes" id="UP001281761">
    <property type="component" value="Unassembled WGS sequence"/>
</dbReference>
<gene>
    <name evidence="2" type="ORF">BLNAU_801</name>
</gene>
<organism evidence="2 3">
    <name type="scientific">Blattamonas nauphoetae</name>
    <dbReference type="NCBI Taxonomy" id="2049346"/>
    <lineage>
        <taxon>Eukaryota</taxon>
        <taxon>Metamonada</taxon>
        <taxon>Preaxostyla</taxon>
        <taxon>Oxymonadida</taxon>
        <taxon>Blattamonas</taxon>
    </lineage>
</organism>
<sequence length="147" mass="18075">MNVFRNPKQKNSKNMKTNTKFVHHQDYRRTKSSFSLNTANQTKCIILEYGSKMKRISSKQKFNWRWKSNRRNKLKNNPSLQHMTLKRKSQNKERIRKRQKVPSQKRCQTLSLFPFKSRNGIHQRLQHHNRRRRKETFKKRLQNLSMH</sequence>
<keyword evidence="3" id="KW-1185">Reference proteome</keyword>
<reference evidence="2 3" key="1">
    <citation type="journal article" date="2022" name="bioRxiv">
        <title>Genomics of Preaxostyla Flagellates Illuminates Evolutionary Transitions and the Path Towards Mitochondrial Loss.</title>
        <authorList>
            <person name="Novak L.V.F."/>
            <person name="Treitli S.C."/>
            <person name="Pyrih J."/>
            <person name="Halakuc P."/>
            <person name="Pipaliya S.V."/>
            <person name="Vacek V."/>
            <person name="Brzon O."/>
            <person name="Soukal P."/>
            <person name="Eme L."/>
            <person name="Dacks J.B."/>
            <person name="Karnkowska A."/>
            <person name="Elias M."/>
            <person name="Hampl V."/>
        </authorList>
    </citation>
    <scope>NUCLEOTIDE SEQUENCE [LARGE SCALE GENOMIC DNA]</scope>
    <source>
        <strain evidence="2">NAU3</strain>
        <tissue evidence="2">Gut</tissue>
    </source>
</reference>
<protein>
    <submittedName>
        <fullName evidence="2">Uncharacterized protein</fullName>
    </submittedName>
</protein>
<proteinExistence type="predicted"/>